<dbReference type="InterPro" id="IPR011009">
    <property type="entry name" value="Kinase-like_dom_sf"/>
</dbReference>
<dbReference type="PROSITE" id="PS00109">
    <property type="entry name" value="PROTEIN_KINASE_TYR"/>
    <property type="match status" value="1"/>
</dbReference>
<evidence type="ECO:0000256" key="1">
    <source>
        <dbReference type="SAM" id="Phobius"/>
    </source>
</evidence>
<dbReference type="InterPro" id="IPR050122">
    <property type="entry name" value="RTK"/>
</dbReference>
<dbReference type="CDD" id="cd00192">
    <property type="entry name" value="PTKc"/>
    <property type="match status" value="1"/>
</dbReference>
<dbReference type="Gene3D" id="2.60.20.10">
    <property type="entry name" value="Crystallins"/>
    <property type="match status" value="2"/>
</dbReference>
<dbReference type="PANTHER" id="PTHR24416:SF600">
    <property type="entry name" value="PDGF- AND VEGF-RECEPTOR RELATED, ISOFORM J"/>
    <property type="match status" value="1"/>
</dbReference>
<dbReference type="PANTHER" id="PTHR24416">
    <property type="entry name" value="TYROSINE-PROTEIN KINASE RECEPTOR"/>
    <property type="match status" value="1"/>
</dbReference>
<feature type="signal peptide" evidence="2">
    <location>
        <begin position="1"/>
        <end position="19"/>
    </location>
</feature>
<keyword evidence="1" id="KW-0812">Transmembrane</keyword>
<organism evidence="4 5">
    <name type="scientific">Orchesella dallaii</name>
    <dbReference type="NCBI Taxonomy" id="48710"/>
    <lineage>
        <taxon>Eukaryota</taxon>
        <taxon>Metazoa</taxon>
        <taxon>Ecdysozoa</taxon>
        <taxon>Arthropoda</taxon>
        <taxon>Hexapoda</taxon>
        <taxon>Collembola</taxon>
        <taxon>Entomobryomorpha</taxon>
        <taxon>Entomobryoidea</taxon>
        <taxon>Orchesellidae</taxon>
        <taxon>Orchesellinae</taxon>
        <taxon>Orchesella</taxon>
    </lineage>
</organism>
<keyword evidence="1" id="KW-0472">Membrane</keyword>
<dbReference type="InterPro" id="IPR000719">
    <property type="entry name" value="Prot_kinase_dom"/>
</dbReference>
<comment type="caution">
    <text evidence="4">The sequence shown here is derived from an EMBL/GenBank/DDBJ whole genome shotgun (WGS) entry which is preliminary data.</text>
</comment>
<dbReference type="SUPFAM" id="SSF49695">
    <property type="entry name" value="gamma-Crystallin-like"/>
    <property type="match status" value="1"/>
</dbReference>
<evidence type="ECO:0000313" key="4">
    <source>
        <dbReference type="EMBL" id="CAL8100186.1"/>
    </source>
</evidence>
<name>A0ABP1QEL0_9HEXA</name>
<dbReference type="InterPro" id="IPR008266">
    <property type="entry name" value="Tyr_kinase_AS"/>
</dbReference>
<keyword evidence="5" id="KW-1185">Reference proteome</keyword>
<dbReference type="InterPro" id="IPR001245">
    <property type="entry name" value="Ser-Thr/Tyr_kinase_cat_dom"/>
</dbReference>
<proteinExistence type="predicted"/>
<dbReference type="PRINTS" id="PR00109">
    <property type="entry name" value="TYRKINASE"/>
</dbReference>
<sequence length="768" mass="86662">MLPHKLITICCSLMYSTNAQLIYVWSDHNKEGTKVEISITTCSNFPDGMAGEVTSIDTRDNCARFYDGRNCTGRSIEIMARSPSHSNLHGWGFNDKAISVGPCRDSCSTSVTGEYEQGPIELTVFDRKNFKGAYADLEVHGCTLIPTKFIHRLLSVQTKGNCIQFYNNVNCKLKGDGADSIELRTGTPYHDDIKNWGFSEARAVSHCIFKCNETLFSNTTQNTPTPGQLKNGDVVLYDEKNFKGNWIKMNVQRCTNITGEWEGAAVSATTSSKGCFTLFDKRGCTGESLNIVSPRPNLHDRNFDALARSIKPCTEVTADNQVSGDNVDKPNMAKNTADFQTESSSAFSPIVITVIVVVPLLGVLLSVSLVLFIMKKCNPYGNIIEMLSEKEIQEFLRGLQMDIGNNGDPEGGDYSVELLAQNKPYNEAYEISRSNIKFDAKAPLGMGEFGVVYKGSVMQQTEDKNGVPTIENISVAVKTVRPNSNITCLRTLLKEVKVMLYAGMHNRVVQMIGCCTENLRKGEILVLMEYCSRGSLENFLLKNRLPFRNIVRKGRIAENFEQIAYPSYTQLDYQNWNNEITNFDIFKLLQWCIQVGEGMEFLASRKVIHSDLAARNVLLDENYEAKISDFGLSKQLYCYTQYVKKRQEPLPWRYLAIESIKNMEFSSQSDVWSYGVFCWEVFTLGEKPYPGVVWSDQFIRNLEDGLRLPKPKYAVTECYNLMLRCWEDDPNMRPTFNEIVTELNDITTSLLSTVRALSNPEYQTDLLQ</sequence>
<feature type="transmembrane region" description="Helical" evidence="1">
    <location>
        <begin position="350"/>
        <end position="374"/>
    </location>
</feature>
<evidence type="ECO:0000259" key="3">
    <source>
        <dbReference type="PROSITE" id="PS50011"/>
    </source>
</evidence>
<dbReference type="Gene3D" id="3.30.200.20">
    <property type="entry name" value="Phosphorylase Kinase, domain 1"/>
    <property type="match status" value="1"/>
</dbReference>
<dbReference type="Pfam" id="PF07714">
    <property type="entry name" value="PK_Tyr_Ser-Thr"/>
    <property type="match status" value="1"/>
</dbReference>
<protein>
    <recommendedName>
        <fullName evidence="3">Protein kinase domain-containing protein</fullName>
    </recommendedName>
</protein>
<evidence type="ECO:0000256" key="2">
    <source>
        <dbReference type="SAM" id="SignalP"/>
    </source>
</evidence>
<keyword evidence="2" id="KW-0732">Signal</keyword>
<reference evidence="4 5" key="1">
    <citation type="submission" date="2024-08" db="EMBL/GenBank/DDBJ databases">
        <authorList>
            <person name="Cucini C."/>
            <person name="Frati F."/>
        </authorList>
    </citation>
    <scope>NUCLEOTIDE SEQUENCE [LARGE SCALE GENOMIC DNA]</scope>
</reference>
<feature type="chain" id="PRO_5047516151" description="Protein kinase domain-containing protein" evidence="2">
    <location>
        <begin position="20"/>
        <end position="768"/>
    </location>
</feature>
<dbReference type="Proteomes" id="UP001642540">
    <property type="component" value="Unassembled WGS sequence"/>
</dbReference>
<keyword evidence="1" id="KW-1133">Transmembrane helix</keyword>
<gene>
    <name evidence="4" type="ORF">ODALV1_LOCUS10468</name>
</gene>
<dbReference type="InterPro" id="IPR011024">
    <property type="entry name" value="G_crystallin-like"/>
</dbReference>
<evidence type="ECO:0000313" key="5">
    <source>
        <dbReference type="Proteomes" id="UP001642540"/>
    </source>
</evidence>
<dbReference type="Gene3D" id="1.10.510.10">
    <property type="entry name" value="Transferase(Phosphotransferase) domain 1"/>
    <property type="match status" value="1"/>
</dbReference>
<accession>A0ABP1QEL0</accession>
<dbReference type="SUPFAM" id="SSF56112">
    <property type="entry name" value="Protein kinase-like (PK-like)"/>
    <property type="match status" value="1"/>
</dbReference>
<dbReference type="PROSITE" id="PS50011">
    <property type="entry name" value="PROTEIN_KINASE_DOM"/>
    <property type="match status" value="1"/>
</dbReference>
<dbReference type="EMBL" id="CAXLJM020000032">
    <property type="protein sequence ID" value="CAL8100186.1"/>
    <property type="molecule type" value="Genomic_DNA"/>
</dbReference>
<feature type="domain" description="Protein kinase" evidence="3">
    <location>
        <begin position="438"/>
        <end position="751"/>
    </location>
</feature>